<dbReference type="VEuPathDB" id="VectorBase:AFUN018934"/>
<organism evidence="1">
    <name type="scientific">Anopheles funestus</name>
    <name type="common">African malaria mosquito</name>
    <dbReference type="NCBI Taxonomy" id="62324"/>
    <lineage>
        <taxon>Eukaryota</taxon>
        <taxon>Metazoa</taxon>
        <taxon>Ecdysozoa</taxon>
        <taxon>Arthropoda</taxon>
        <taxon>Hexapoda</taxon>
        <taxon>Insecta</taxon>
        <taxon>Pterygota</taxon>
        <taxon>Neoptera</taxon>
        <taxon>Endopterygota</taxon>
        <taxon>Diptera</taxon>
        <taxon>Nematocera</taxon>
        <taxon>Culicoidea</taxon>
        <taxon>Culicidae</taxon>
        <taxon>Anophelinae</taxon>
        <taxon>Anopheles</taxon>
    </lineage>
</organism>
<reference evidence="1" key="1">
    <citation type="submission" date="2020-05" db="UniProtKB">
        <authorList>
            <consortium name="EnsemblMetazoa"/>
        </authorList>
    </citation>
    <scope>IDENTIFICATION</scope>
    <source>
        <strain evidence="1">FUMOZ</strain>
    </source>
</reference>
<proteinExistence type="predicted"/>
<protein>
    <submittedName>
        <fullName evidence="1">Uncharacterized protein</fullName>
    </submittedName>
</protein>
<dbReference type="AlphaFoldDB" id="A0A4Y0BEV2"/>
<dbReference type="EnsemblMetazoa" id="AFUN018934-RA">
    <property type="protein sequence ID" value="AFUN018934-PA"/>
    <property type="gene ID" value="AFUN018934"/>
</dbReference>
<evidence type="ECO:0000313" key="1">
    <source>
        <dbReference type="EnsemblMetazoa" id="AFUN018934-PA"/>
    </source>
</evidence>
<name>A0A4Y0BEV2_ANOFN</name>
<accession>A0A4Y0BEV2</accession>
<sequence>MADLKRVGNNGNVDCRAAKCIKLDSEKENEKEIKLGKQESNDVRIKKEHIKDKIKETNSSFKENIKPEAIAGIRNVCSSTPQQPLREANTKRQRVNIATNTDFTSDNVEGCAQYFSF</sequence>